<protein>
    <submittedName>
        <fullName evidence="2">S41 family peptidase</fullName>
    </submittedName>
</protein>
<feature type="domain" description="Tail specific protease" evidence="1">
    <location>
        <begin position="195"/>
        <end position="430"/>
    </location>
</feature>
<dbReference type="InterPro" id="IPR005151">
    <property type="entry name" value="Tail-specific_protease"/>
</dbReference>
<dbReference type="RefSeq" id="WP_407032167.1">
    <property type="nucleotide sequence ID" value="NZ_JAQGEF010000018.1"/>
</dbReference>
<dbReference type="SUPFAM" id="SSF52096">
    <property type="entry name" value="ClpP/crotonase"/>
    <property type="match status" value="1"/>
</dbReference>
<evidence type="ECO:0000313" key="2">
    <source>
        <dbReference type="EMBL" id="MDA3615839.1"/>
    </source>
</evidence>
<dbReference type="PANTHER" id="PTHR32060:SF30">
    <property type="entry name" value="CARBOXY-TERMINAL PROCESSING PROTEASE CTPA"/>
    <property type="match status" value="1"/>
</dbReference>
<dbReference type="EMBL" id="JAQGEF010000018">
    <property type="protein sequence ID" value="MDA3615839.1"/>
    <property type="molecule type" value="Genomic_DNA"/>
</dbReference>
<sequence>MTRIFFIFFILIHQSLFGQKLSKKSLVNDLTYLNEAVINGHPQNYNPDKQVNIQAVIDKVNKIKTDSISTWEYTLWIEKGLYHIGCIHTSIQKNPLPFNQQKLYFIPLTASIQNDKLLITSCTDSSKVGQIIEKINGSNVSEIIDAYKEYKASDGITNAFSREYFHFASSKLISVFLGNTNQYKVQTANGIFDLKGTTLIYQRKLENEKISNIIANEKNSLYLLDNFAVLKVSSFEKSDKHFFKTVFSKLNEIKYENLILDLRQNTGGNRKSAIELTKYLADAPFSYSILQPKLATKKYLNAKGKRYLFLSKLKYNLGNIFKSRKTELGREFEYQYKPKSENNFNGKIFVLTDGFTASSSTLVTSWLKQFTNATFIGNRASGGYNGNNGGSFPWITLPASKIEIKFPAYRLIFDKKSNQNSGIIPDILIDTNSNMEEIIKQINKK</sequence>
<name>A0ABT4UMK0_9BACT</name>
<dbReference type="Pfam" id="PF03572">
    <property type="entry name" value="Peptidase_S41"/>
    <property type="match status" value="1"/>
</dbReference>
<dbReference type="Gene3D" id="3.90.226.10">
    <property type="entry name" value="2-enoyl-CoA Hydratase, Chain A, domain 1"/>
    <property type="match status" value="1"/>
</dbReference>
<comment type="caution">
    <text evidence="2">The sequence shown here is derived from an EMBL/GenBank/DDBJ whole genome shotgun (WGS) entry which is preliminary data.</text>
</comment>
<keyword evidence="3" id="KW-1185">Reference proteome</keyword>
<dbReference type="InterPro" id="IPR029045">
    <property type="entry name" value="ClpP/crotonase-like_dom_sf"/>
</dbReference>
<dbReference type="SMART" id="SM00245">
    <property type="entry name" value="TSPc"/>
    <property type="match status" value="1"/>
</dbReference>
<reference evidence="2 3" key="1">
    <citation type="submission" date="2022-12" db="EMBL/GenBank/DDBJ databases">
        <title>Chitinophagaceae gen. sp. nov., a new member of the family Chitinophagaceae, isolated from soil in a chemical factory.</title>
        <authorList>
            <person name="Ke Z."/>
        </authorList>
    </citation>
    <scope>NUCLEOTIDE SEQUENCE [LARGE SCALE GENOMIC DNA]</scope>
    <source>
        <strain evidence="2 3">LY-5</strain>
    </source>
</reference>
<dbReference type="PANTHER" id="PTHR32060">
    <property type="entry name" value="TAIL-SPECIFIC PROTEASE"/>
    <property type="match status" value="1"/>
</dbReference>
<accession>A0ABT4UMK0</accession>
<gene>
    <name evidence="2" type="ORF">O3P16_13550</name>
</gene>
<organism evidence="2 3">
    <name type="scientific">Polluticaenibacter yanchengensis</name>
    <dbReference type="NCBI Taxonomy" id="3014562"/>
    <lineage>
        <taxon>Bacteria</taxon>
        <taxon>Pseudomonadati</taxon>
        <taxon>Bacteroidota</taxon>
        <taxon>Chitinophagia</taxon>
        <taxon>Chitinophagales</taxon>
        <taxon>Chitinophagaceae</taxon>
        <taxon>Polluticaenibacter</taxon>
    </lineage>
</organism>
<proteinExistence type="predicted"/>
<dbReference type="Proteomes" id="UP001210231">
    <property type="component" value="Unassembled WGS sequence"/>
</dbReference>
<evidence type="ECO:0000313" key="3">
    <source>
        <dbReference type="Proteomes" id="UP001210231"/>
    </source>
</evidence>
<evidence type="ECO:0000259" key="1">
    <source>
        <dbReference type="SMART" id="SM00245"/>
    </source>
</evidence>